<dbReference type="Pfam" id="PF04690">
    <property type="entry name" value="YABBY"/>
    <property type="match status" value="1"/>
</dbReference>
<evidence type="ECO:0000256" key="4">
    <source>
        <dbReference type="ARBA" id="ARBA00022771"/>
    </source>
</evidence>
<keyword evidence="6" id="KW-0539">Nucleus</keyword>
<dbReference type="InterPro" id="IPR036910">
    <property type="entry name" value="HMG_box_dom_sf"/>
</dbReference>
<accession>A0A8T2ZTF4</accession>
<evidence type="ECO:0000256" key="2">
    <source>
        <dbReference type="ARBA" id="ARBA00010325"/>
    </source>
</evidence>
<dbReference type="PANTHER" id="PTHR31675">
    <property type="entry name" value="PROTEIN YABBY 6-RELATED"/>
    <property type="match status" value="1"/>
</dbReference>
<evidence type="ECO:0000256" key="5">
    <source>
        <dbReference type="ARBA" id="ARBA00022833"/>
    </source>
</evidence>
<organism evidence="10 11">
    <name type="scientific">Populus deltoides</name>
    <name type="common">Eastern poplar</name>
    <name type="synonym">Eastern cottonwood</name>
    <dbReference type="NCBI Taxonomy" id="3696"/>
    <lineage>
        <taxon>Eukaryota</taxon>
        <taxon>Viridiplantae</taxon>
        <taxon>Streptophyta</taxon>
        <taxon>Embryophyta</taxon>
        <taxon>Tracheophyta</taxon>
        <taxon>Spermatophyta</taxon>
        <taxon>Magnoliopsida</taxon>
        <taxon>eudicotyledons</taxon>
        <taxon>Gunneridae</taxon>
        <taxon>Pentapetalae</taxon>
        <taxon>rosids</taxon>
        <taxon>fabids</taxon>
        <taxon>Malpighiales</taxon>
        <taxon>Salicaceae</taxon>
        <taxon>Saliceae</taxon>
        <taxon>Populus</taxon>
    </lineage>
</organism>
<feature type="domain" description="YABBY N-terminal" evidence="9">
    <location>
        <begin position="6"/>
        <end position="61"/>
    </location>
</feature>
<dbReference type="AlphaFoldDB" id="A0A8T2ZTF4"/>
<dbReference type="Proteomes" id="UP000807159">
    <property type="component" value="Chromosome 1"/>
</dbReference>
<gene>
    <name evidence="10" type="ORF">H0E87_001927</name>
</gene>
<dbReference type="InterPro" id="IPR006780">
    <property type="entry name" value="YABBY"/>
</dbReference>
<dbReference type="FunFam" id="1.10.30.10:FF:000012">
    <property type="entry name" value="axial regulator YABBY 5-like"/>
    <property type="match status" value="1"/>
</dbReference>
<dbReference type="InterPro" id="IPR056776">
    <property type="entry name" value="YABBY_N"/>
</dbReference>
<feature type="compositionally biased region" description="Polar residues" evidence="7">
    <location>
        <begin position="81"/>
        <end position="92"/>
    </location>
</feature>
<dbReference type="PANTHER" id="PTHR31675:SF51">
    <property type="entry name" value="AXIAL REGULATOR YABBY 2"/>
    <property type="match status" value="1"/>
</dbReference>
<evidence type="ECO:0000313" key="11">
    <source>
        <dbReference type="Proteomes" id="UP000807159"/>
    </source>
</evidence>
<comment type="subcellular location">
    <subcellularLocation>
        <location evidence="1">Nucleus</location>
    </subcellularLocation>
</comment>
<keyword evidence="3" id="KW-0479">Metal-binding</keyword>
<comment type="caution">
    <text evidence="10">The sequence shown here is derived from an EMBL/GenBank/DDBJ whole genome shotgun (WGS) entry which is preliminary data.</text>
</comment>
<evidence type="ECO:0000313" key="10">
    <source>
        <dbReference type="EMBL" id="KAH8520665.1"/>
    </source>
</evidence>
<feature type="region of interest" description="Disordered" evidence="7">
    <location>
        <begin position="81"/>
        <end position="113"/>
    </location>
</feature>
<evidence type="ECO:0000256" key="1">
    <source>
        <dbReference type="ARBA" id="ARBA00004123"/>
    </source>
</evidence>
<feature type="domain" description="YABBY protein C-terminal" evidence="8">
    <location>
        <begin position="94"/>
        <end position="157"/>
    </location>
</feature>
<dbReference type="GO" id="GO:0005634">
    <property type="term" value="C:nucleus"/>
    <property type="evidence" value="ECO:0007669"/>
    <property type="project" value="UniProtKB-SubCell"/>
</dbReference>
<dbReference type="GO" id="GO:0050793">
    <property type="term" value="P:regulation of developmental process"/>
    <property type="evidence" value="ECO:0007669"/>
    <property type="project" value="UniProtKB-ARBA"/>
</dbReference>
<proteinExistence type="inferred from homology"/>
<comment type="similarity">
    <text evidence="2">Belongs to the YABBY family.</text>
</comment>
<reference evidence="10" key="1">
    <citation type="journal article" date="2021" name="J. Hered.">
        <title>Genome Assembly of Salicaceae Populus deltoides (Eastern Cottonwood) I-69 Based on Nanopore Sequencing and Hi-C Technologies.</title>
        <authorList>
            <person name="Bai S."/>
            <person name="Wu H."/>
            <person name="Zhang J."/>
            <person name="Pan Z."/>
            <person name="Zhao W."/>
            <person name="Li Z."/>
            <person name="Tong C."/>
        </authorList>
    </citation>
    <scope>NUCLEOTIDE SEQUENCE</scope>
    <source>
        <tissue evidence="10">Leaf</tissue>
    </source>
</reference>
<dbReference type="InterPro" id="IPR056775">
    <property type="entry name" value="YABBY_C"/>
</dbReference>
<evidence type="ECO:0000256" key="3">
    <source>
        <dbReference type="ARBA" id="ARBA00022723"/>
    </source>
</evidence>
<evidence type="ECO:0000256" key="6">
    <source>
        <dbReference type="ARBA" id="ARBA00023242"/>
    </source>
</evidence>
<name>A0A8T2ZTF4_POPDE</name>
<dbReference type="Gene3D" id="1.10.30.10">
    <property type="entry name" value="High mobility group box domain"/>
    <property type="match status" value="1"/>
</dbReference>
<keyword evidence="5" id="KW-0862">Zinc</keyword>
<evidence type="ECO:0000259" key="8">
    <source>
        <dbReference type="Pfam" id="PF04690"/>
    </source>
</evidence>
<dbReference type="GO" id="GO:0010158">
    <property type="term" value="P:abaxial cell fate specification"/>
    <property type="evidence" value="ECO:0007669"/>
    <property type="project" value="TreeGrafter"/>
</dbReference>
<keyword evidence="4" id="KW-0863">Zinc-finger</keyword>
<dbReference type="SUPFAM" id="SSF47095">
    <property type="entry name" value="HMG-box"/>
    <property type="match status" value="1"/>
</dbReference>
<protein>
    <recommendedName>
        <fullName evidence="12">Axial regulator YABBY 2</fullName>
    </recommendedName>
</protein>
<dbReference type="EMBL" id="JACEGQ020000001">
    <property type="protein sequence ID" value="KAH8520665.1"/>
    <property type="molecule type" value="Genomic_DNA"/>
</dbReference>
<dbReference type="GO" id="GO:0008270">
    <property type="term" value="F:zinc ion binding"/>
    <property type="evidence" value="ECO:0007669"/>
    <property type="project" value="UniProtKB-KW"/>
</dbReference>
<keyword evidence="11" id="KW-1185">Reference proteome</keyword>
<evidence type="ECO:0000259" key="9">
    <source>
        <dbReference type="Pfam" id="PF24868"/>
    </source>
</evidence>
<sequence length="288" mass="31734">MSLELVSEPVCYVHCNLCNTILAVSVPSSSLFNIVTVRCGHCGNLLSVNMGASLQTLPLQDPQSQKLLLINSEDLNKNFGSSSKCNKVTASESTEHEPPRMPAIRPPEKRQRVPSAYNRFIKEEIQRIKASNPDISHREAFSTAAKNWAHFPHIHFGLKLDSNKHAKLDHQSFAGEGTQKTSGLYEINGSLSGSAYRKKPERERCTSIEPGHSVGVYYEGTDAMMPGEKNRKGTRVIAMCNVTGARRFVCWDGAKSTESDMSNHAVCLLDLCGDVCVGHLCLKKCISR</sequence>
<evidence type="ECO:0008006" key="12">
    <source>
        <dbReference type="Google" id="ProtNLM"/>
    </source>
</evidence>
<dbReference type="GO" id="GO:0003002">
    <property type="term" value="P:regionalization"/>
    <property type="evidence" value="ECO:0007669"/>
    <property type="project" value="UniProtKB-ARBA"/>
</dbReference>
<evidence type="ECO:0000256" key="7">
    <source>
        <dbReference type="SAM" id="MobiDB-lite"/>
    </source>
</evidence>
<dbReference type="CDD" id="cd00084">
    <property type="entry name" value="HMG-box_SF"/>
    <property type="match status" value="1"/>
</dbReference>
<dbReference type="Pfam" id="PF24868">
    <property type="entry name" value="YABBY_N"/>
    <property type="match status" value="1"/>
</dbReference>